<gene>
    <name evidence="1" type="ORF">GCM10007100_07490</name>
</gene>
<name>A0A918WHL1_9BACT</name>
<proteinExistence type="predicted"/>
<evidence type="ECO:0000313" key="2">
    <source>
        <dbReference type="Proteomes" id="UP000644507"/>
    </source>
</evidence>
<reference evidence="1" key="1">
    <citation type="journal article" date="2014" name="Int. J. Syst. Evol. Microbiol.">
        <title>Complete genome sequence of Corynebacterium casei LMG S-19264T (=DSM 44701T), isolated from a smear-ripened cheese.</title>
        <authorList>
            <consortium name="US DOE Joint Genome Institute (JGI-PGF)"/>
            <person name="Walter F."/>
            <person name="Albersmeier A."/>
            <person name="Kalinowski J."/>
            <person name="Ruckert C."/>
        </authorList>
    </citation>
    <scope>NUCLEOTIDE SEQUENCE</scope>
    <source>
        <strain evidence="1">KCTC 12988</strain>
    </source>
</reference>
<organism evidence="1 2">
    <name type="scientific">Roseibacillus persicicus</name>
    <dbReference type="NCBI Taxonomy" id="454148"/>
    <lineage>
        <taxon>Bacteria</taxon>
        <taxon>Pseudomonadati</taxon>
        <taxon>Verrucomicrobiota</taxon>
        <taxon>Verrucomicrobiia</taxon>
        <taxon>Verrucomicrobiales</taxon>
        <taxon>Verrucomicrobiaceae</taxon>
        <taxon>Roseibacillus</taxon>
    </lineage>
</organism>
<reference evidence="1" key="2">
    <citation type="submission" date="2020-09" db="EMBL/GenBank/DDBJ databases">
        <authorList>
            <person name="Sun Q."/>
            <person name="Kim S."/>
        </authorList>
    </citation>
    <scope>NUCLEOTIDE SEQUENCE</scope>
    <source>
        <strain evidence="1">KCTC 12988</strain>
    </source>
</reference>
<protein>
    <submittedName>
        <fullName evidence="1">Uncharacterized protein</fullName>
    </submittedName>
</protein>
<dbReference type="EMBL" id="BMXI01000002">
    <property type="protein sequence ID" value="GHC44721.1"/>
    <property type="molecule type" value="Genomic_DNA"/>
</dbReference>
<accession>A0A918WHL1</accession>
<dbReference type="AlphaFoldDB" id="A0A918WHL1"/>
<evidence type="ECO:0000313" key="1">
    <source>
        <dbReference type="EMBL" id="GHC44721.1"/>
    </source>
</evidence>
<dbReference type="Proteomes" id="UP000644507">
    <property type="component" value="Unassembled WGS sequence"/>
</dbReference>
<keyword evidence="2" id="KW-1185">Reference proteome</keyword>
<comment type="caution">
    <text evidence="1">The sequence shown here is derived from an EMBL/GenBank/DDBJ whole genome shotgun (WGS) entry which is preliminary data.</text>
</comment>
<sequence>MLFFIYDGNALSNTECPSLAAGVGLLPYFPGDLPCPAGHNAFVTRRFGDRDRDVSNSWHRLGSVDEASRIPARVPEYIRLVAAPITDLPRPSNEFKDRSTLVLHDLQSATFREKDATRYEMTREYLVSDADANGDGILTDLERELHKQQAKVEEIRHLRETIINTGNTNGYLFTYPIRPWIELNKDLDVSYAPTDEIAVNQLQFIEAYPGISNRAGITSTRKGFRFTNLNNMGTDYDGDPAVLVDYRSPGSISWSGNDFSNLIQGLDQAFLKVFERRFTSEGTPIAYNGVGEIAVTVVEPGDAPGDPAVATALGHGLEDGEEITLYRTGFSALDGQRFFVNLQSDKVGFDAANQFELFIDEGLNEPLVLDIIPDGTLGVLNPMVDGAPDISDIAITPGDPVTITTLSPHGLADGDSFTIDDSGLTSFEGQAFYAGNTTDTTLEVFTDVDLTEAFVYAAFPNPAALFDAAFLGNEQNDFEWPIWPFPFVDQNFGGQLLLPSVFDNGYEFPSVAFSLFYGSEFGAQNLAALAEPPRNDLIMRIRYSRSVATADLSGSQALVPGDLSRRDFELELVLVDTISGLTSALGTLGAKSVKGAKSDEAATEFGGDLDGDGQSDLFEFAFDASAANEFQNPPIADANSQVSAQVTVEIDPETSLCELTVKKRPGVREYIQYYFEEVGLDGQAALIDFSDPENPNTEWKVVKDDNFEYKIVSTSPVSGFSLFRACARENTFGVVTP</sequence>